<feature type="region of interest" description="Disordered" evidence="3">
    <location>
        <begin position="191"/>
        <end position="232"/>
    </location>
</feature>
<evidence type="ECO:0000256" key="4">
    <source>
        <dbReference type="SAM" id="SignalP"/>
    </source>
</evidence>
<protein>
    <recommendedName>
        <fullName evidence="9">Thioredoxin domain-containing protein</fullName>
    </recommendedName>
</protein>
<dbReference type="PRINTS" id="PR00421">
    <property type="entry name" value="THIOREDOXIN"/>
</dbReference>
<proteinExistence type="inferred from homology"/>
<reference evidence="7" key="1">
    <citation type="journal article" date="2023" name="Mol. Phylogenet. Evol.">
        <title>Genome-scale phylogeny and comparative genomics of the fungal order Sordariales.</title>
        <authorList>
            <person name="Hensen N."/>
            <person name="Bonometti L."/>
            <person name="Westerberg I."/>
            <person name="Brannstrom I.O."/>
            <person name="Guillou S."/>
            <person name="Cros-Aarteil S."/>
            <person name="Calhoun S."/>
            <person name="Haridas S."/>
            <person name="Kuo A."/>
            <person name="Mondo S."/>
            <person name="Pangilinan J."/>
            <person name="Riley R."/>
            <person name="LaButti K."/>
            <person name="Andreopoulos B."/>
            <person name="Lipzen A."/>
            <person name="Chen C."/>
            <person name="Yan M."/>
            <person name="Daum C."/>
            <person name="Ng V."/>
            <person name="Clum A."/>
            <person name="Steindorff A."/>
            <person name="Ohm R.A."/>
            <person name="Martin F."/>
            <person name="Silar P."/>
            <person name="Natvig D.O."/>
            <person name="Lalanne C."/>
            <person name="Gautier V."/>
            <person name="Ament-Velasquez S.L."/>
            <person name="Kruys A."/>
            <person name="Hutchinson M.I."/>
            <person name="Powell A.J."/>
            <person name="Barry K."/>
            <person name="Miller A.N."/>
            <person name="Grigoriev I.V."/>
            <person name="Debuchy R."/>
            <person name="Gladieux P."/>
            <person name="Hiltunen Thoren M."/>
            <person name="Johannesson H."/>
        </authorList>
    </citation>
    <scope>NUCLEOTIDE SEQUENCE</scope>
    <source>
        <strain evidence="7">CBS 757.83</strain>
    </source>
</reference>
<name>A0AAN6Q1X6_9PEZI</name>
<reference evidence="7" key="2">
    <citation type="submission" date="2023-05" db="EMBL/GenBank/DDBJ databases">
        <authorList>
            <consortium name="Lawrence Berkeley National Laboratory"/>
            <person name="Steindorff A."/>
            <person name="Hensen N."/>
            <person name="Bonometti L."/>
            <person name="Westerberg I."/>
            <person name="Brannstrom I.O."/>
            <person name="Guillou S."/>
            <person name="Cros-Aarteil S."/>
            <person name="Calhoun S."/>
            <person name="Haridas S."/>
            <person name="Kuo A."/>
            <person name="Mondo S."/>
            <person name="Pangilinan J."/>
            <person name="Riley R."/>
            <person name="Labutti K."/>
            <person name="Andreopoulos B."/>
            <person name="Lipzen A."/>
            <person name="Chen C."/>
            <person name="Yanf M."/>
            <person name="Daum C."/>
            <person name="Ng V."/>
            <person name="Clum A."/>
            <person name="Ohm R."/>
            <person name="Martin F."/>
            <person name="Silar P."/>
            <person name="Natvig D."/>
            <person name="Lalanne C."/>
            <person name="Gautier V."/>
            <person name="Ament-Velasquez S.L."/>
            <person name="Kruys A."/>
            <person name="Hutchinson M.I."/>
            <person name="Powell A.J."/>
            <person name="Barry K."/>
            <person name="Miller A.N."/>
            <person name="Grigoriev I.V."/>
            <person name="Debuchy R."/>
            <person name="Gladieux P."/>
            <person name="Thoren M.H."/>
            <person name="Johannesson H."/>
        </authorList>
    </citation>
    <scope>NUCLEOTIDE SEQUENCE</scope>
    <source>
        <strain evidence="7">CBS 757.83</strain>
    </source>
</reference>
<dbReference type="SMART" id="SM00321">
    <property type="entry name" value="WSC"/>
    <property type="match status" value="1"/>
</dbReference>
<keyword evidence="4" id="KW-0732">Signal</keyword>
<feature type="domain" description="Thioredoxin" evidence="6">
    <location>
        <begin position="310"/>
        <end position="458"/>
    </location>
</feature>
<dbReference type="InterPro" id="IPR002889">
    <property type="entry name" value="WSC_carb-bd"/>
</dbReference>
<dbReference type="Pfam" id="PF00085">
    <property type="entry name" value="Thioredoxin"/>
    <property type="match status" value="1"/>
</dbReference>
<dbReference type="Gene3D" id="3.40.30.10">
    <property type="entry name" value="Glutaredoxin"/>
    <property type="match status" value="1"/>
</dbReference>
<comment type="caution">
    <text evidence="7">The sequence shown here is derived from an EMBL/GenBank/DDBJ whole genome shotgun (WGS) entry which is preliminary data.</text>
</comment>
<feature type="signal peptide" evidence="4">
    <location>
        <begin position="1"/>
        <end position="19"/>
    </location>
</feature>
<evidence type="ECO:0000259" key="6">
    <source>
        <dbReference type="PROSITE" id="PS51352"/>
    </source>
</evidence>
<dbReference type="PANTHER" id="PTHR46115">
    <property type="entry name" value="THIOREDOXIN-LIKE PROTEIN 1"/>
    <property type="match status" value="1"/>
</dbReference>
<dbReference type="PROSITE" id="PS51212">
    <property type="entry name" value="WSC"/>
    <property type="match status" value="1"/>
</dbReference>
<dbReference type="InterPro" id="IPR057231">
    <property type="entry name" value="DUF7909"/>
</dbReference>
<keyword evidence="8" id="KW-1185">Reference proteome</keyword>
<dbReference type="AlphaFoldDB" id="A0AAN6Q1X6"/>
<evidence type="ECO:0000259" key="5">
    <source>
        <dbReference type="PROSITE" id="PS51212"/>
    </source>
</evidence>
<evidence type="ECO:0000313" key="8">
    <source>
        <dbReference type="Proteomes" id="UP001305647"/>
    </source>
</evidence>
<dbReference type="PROSITE" id="PS51257">
    <property type="entry name" value="PROKAR_LIPOPROTEIN"/>
    <property type="match status" value="1"/>
</dbReference>
<feature type="domain" description="WSC" evidence="5">
    <location>
        <begin position="244"/>
        <end position="346"/>
    </location>
</feature>
<accession>A0AAN6Q1X6</accession>
<keyword evidence="2" id="KW-1015">Disulfide bond</keyword>
<dbReference type="CDD" id="cd02947">
    <property type="entry name" value="TRX_family"/>
    <property type="match status" value="1"/>
</dbReference>
<comment type="similarity">
    <text evidence="1">Belongs to the thioredoxin family.</text>
</comment>
<dbReference type="Pfam" id="PF25486">
    <property type="entry name" value="DUF7909"/>
    <property type="match status" value="1"/>
</dbReference>
<dbReference type="Proteomes" id="UP001305647">
    <property type="component" value="Unassembled WGS sequence"/>
</dbReference>
<evidence type="ECO:0000256" key="1">
    <source>
        <dbReference type="ARBA" id="ARBA00008987"/>
    </source>
</evidence>
<organism evidence="7 8">
    <name type="scientific">Parathielavia hyrcaniae</name>
    <dbReference type="NCBI Taxonomy" id="113614"/>
    <lineage>
        <taxon>Eukaryota</taxon>
        <taxon>Fungi</taxon>
        <taxon>Dikarya</taxon>
        <taxon>Ascomycota</taxon>
        <taxon>Pezizomycotina</taxon>
        <taxon>Sordariomycetes</taxon>
        <taxon>Sordariomycetidae</taxon>
        <taxon>Sordariales</taxon>
        <taxon>Chaetomiaceae</taxon>
        <taxon>Parathielavia</taxon>
    </lineage>
</organism>
<feature type="compositionally biased region" description="Low complexity" evidence="3">
    <location>
        <begin position="195"/>
        <end position="232"/>
    </location>
</feature>
<evidence type="ECO:0008006" key="9">
    <source>
        <dbReference type="Google" id="ProtNLM"/>
    </source>
</evidence>
<dbReference type="SUPFAM" id="SSF52833">
    <property type="entry name" value="Thioredoxin-like"/>
    <property type="match status" value="1"/>
</dbReference>
<evidence type="ECO:0000313" key="7">
    <source>
        <dbReference type="EMBL" id="KAK4100774.1"/>
    </source>
</evidence>
<dbReference type="EMBL" id="MU863638">
    <property type="protein sequence ID" value="KAK4100774.1"/>
    <property type="molecule type" value="Genomic_DNA"/>
</dbReference>
<dbReference type="InterPro" id="IPR036249">
    <property type="entry name" value="Thioredoxin-like_sf"/>
</dbReference>
<sequence>MLNRRSISALLAGAAVTSACTIPGGTLPNNIAEPFRAQVQNASRPDVHNKYMNLLEAGGGDHHLFIGPVGVPTFDLTLVDGVINHVPNGVRAVIGGEFSEIDHTTKLFMTGRGDYRAIFQPTYACNPDTDELQIELEFVMWQNEPVGGHICVRHAFDGSHEFRYSPPGNTLIDVDRECIKVTLVVIPTDGLPPQSTTLSTSTVPATSSPAGTTTTTTTSTTSTSATATSTADPSDLFTDMTAQGFRFLGCAPEERWTSDGAFRTLSGAMESSDDMTNERCTAFCEARGFAYAGSEWRRECWCGNSFAETRRPATTVASLALCDYRCTGDQAQFCGGDAWLSLYEKCAAGAPCENVVFTVDLFKQTIAKNPVVVLDAFATWCGPCKAIAPQVARWAQDDKYKGKTYFAKFDVDAVPDLAQELGIRAMPTFIFFKNGEKVEEFLGANPPALEAMLIKHNPEKAENMDAAEAAMAADKVEAPKNE</sequence>
<evidence type="ECO:0000256" key="2">
    <source>
        <dbReference type="ARBA" id="ARBA00023157"/>
    </source>
</evidence>
<dbReference type="InterPro" id="IPR013766">
    <property type="entry name" value="Thioredoxin_domain"/>
</dbReference>
<dbReference type="PROSITE" id="PS51352">
    <property type="entry name" value="THIOREDOXIN_2"/>
    <property type="match status" value="1"/>
</dbReference>
<evidence type="ECO:0000256" key="3">
    <source>
        <dbReference type="SAM" id="MobiDB-lite"/>
    </source>
</evidence>
<feature type="chain" id="PRO_5042900864" description="Thioredoxin domain-containing protein" evidence="4">
    <location>
        <begin position="20"/>
        <end position="482"/>
    </location>
</feature>
<dbReference type="Pfam" id="PF01822">
    <property type="entry name" value="WSC"/>
    <property type="match status" value="1"/>
</dbReference>
<gene>
    <name evidence="7" type="ORF">N658DRAFT_507454</name>
</gene>